<protein>
    <submittedName>
        <fullName evidence="5">Substrate-binding domain-containing protein</fullName>
    </submittedName>
</protein>
<name>A0ABV6GQP4_9BACL</name>
<sequence>MYENRFHIGIVRGKPNWNGMAIRLFADQFYLVDREIWSLDQLIHADRPFIQFKSDSTYSLHIQQWWHERFRTMPVRTVMVDQIETCKQLAYHGVGYAILPEMALDDREQHRVHLIPLKNKHGEWMTRDTWLISSETAWSLPQVQSFWKVLRQFSPLS</sequence>
<dbReference type="PANTHER" id="PTHR30126">
    <property type="entry name" value="HTH-TYPE TRANSCRIPTIONAL REGULATOR"/>
    <property type="match status" value="1"/>
</dbReference>
<reference evidence="5 6" key="1">
    <citation type="submission" date="2024-09" db="EMBL/GenBank/DDBJ databases">
        <authorList>
            <person name="Sun Q."/>
            <person name="Mori K."/>
        </authorList>
    </citation>
    <scope>NUCLEOTIDE SEQUENCE [LARGE SCALE GENOMIC DNA]</scope>
    <source>
        <strain evidence="5 6">CCM 7224</strain>
    </source>
</reference>
<evidence type="ECO:0000256" key="1">
    <source>
        <dbReference type="ARBA" id="ARBA00009437"/>
    </source>
</evidence>
<comment type="caution">
    <text evidence="5">The sequence shown here is derived from an EMBL/GenBank/DDBJ whole genome shotgun (WGS) entry which is preliminary data.</text>
</comment>
<dbReference type="EMBL" id="JBHLVN010000023">
    <property type="protein sequence ID" value="MFC0296811.1"/>
    <property type="molecule type" value="Genomic_DNA"/>
</dbReference>
<dbReference type="SUPFAM" id="SSF53850">
    <property type="entry name" value="Periplasmic binding protein-like II"/>
    <property type="match status" value="1"/>
</dbReference>
<keyword evidence="2" id="KW-0805">Transcription regulation</keyword>
<dbReference type="Pfam" id="PF03466">
    <property type="entry name" value="LysR_substrate"/>
    <property type="match status" value="1"/>
</dbReference>
<keyword evidence="3" id="KW-0804">Transcription</keyword>
<dbReference type="PANTHER" id="PTHR30126:SF78">
    <property type="entry name" value="HTH LYSR-TYPE DOMAIN-CONTAINING PROTEIN"/>
    <property type="match status" value="1"/>
</dbReference>
<evidence type="ECO:0000313" key="5">
    <source>
        <dbReference type="EMBL" id="MFC0296811.1"/>
    </source>
</evidence>
<feature type="domain" description="LysR substrate-binding" evidence="4">
    <location>
        <begin position="3"/>
        <end position="152"/>
    </location>
</feature>
<evidence type="ECO:0000259" key="4">
    <source>
        <dbReference type="Pfam" id="PF03466"/>
    </source>
</evidence>
<dbReference type="Gene3D" id="3.40.190.290">
    <property type="match status" value="1"/>
</dbReference>
<comment type="similarity">
    <text evidence="1">Belongs to the LysR transcriptional regulatory family.</text>
</comment>
<accession>A0ABV6GQP4</accession>
<keyword evidence="6" id="KW-1185">Reference proteome</keyword>
<gene>
    <name evidence="5" type="ORF">ACFFHQ_04910</name>
</gene>
<dbReference type="InterPro" id="IPR005119">
    <property type="entry name" value="LysR_subst-bd"/>
</dbReference>
<dbReference type="RefSeq" id="WP_245629406.1">
    <property type="nucleotide sequence ID" value="NZ_JBHLVN010000023.1"/>
</dbReference>
<evidence type="ECO:0000313" key="6">
    <source>
        <dbReference type="Proteomes" id="UP001589785"/>
    </source>
</evidence>
<proteinExistence type="inferred from homology"/>
<organism evidence="5 6">
    <name type="scientific">Geobacillus jurassicus</name>
    <dbReference type="NCBI Taxonomy" id="235932"/>
    <lineage>
        <taxon>Bacteria</taxon>
        <taxon>Bacillati</taxon>
        <taxon>Bacillota</taxon>
        <taxon>Bacilli</taxon>
        <taxon>Bacillales</taxon>
        <taxon>Anoxybacillaceae</taxon>
        <taxon>Geobacillus</taxon>
    </lineage>
</organism>
<evidence type="ECO:0000256" key="3">
    <source>
        <dbReference type="ARBA" id="ARBA00023163"/>
    </source>
</evidence>
<evidence type="ECO:0000256" key="2">
    <source>
        <dbReference type="ARBA" id="ARBA00023015"/>
    </source>
</evidence>
<dbReference type="Proteomes" id="UP001589785">
    <property type="component" value="Unassembled WGS sequence"/>
</dbReference>
<dbReference type="CDD" id="cd05466">
    <property type="entry name" value="PBP2_LTTR_substrate"/>
    <property type="match status" value="1"/>
</dbReference>